<dbReference type="OrthoDB" id="550575at2759"/>
<dbReference type="PhylomeDB" id="A0A0G4EJT0"/>
<accession>A0A0G4EJT0</accession>
<sequence length="495" mass="53887">MRWAWCRGTWVALVEGHTIGRAAIADKKRRETAAAAAAQDDDGSWSADEGTLEVLSFEAVELGSSIRIPYPPPSSDLPAAPSAPVNLPALKTVDNIPSECLAARVGRQWRTPAVKTLITRGYFSASEEAVKAWVVDCEAIEVLDPAILGAADAADVLSALPAHGKSLGSLRTLRGVWIGSSSADIDRLREVLVARGVKRWISELKIDMGGHLGNTDEEWERLQKTAQLVDAVAHREALSRRIVGNIIWRGSIDLELISRTSSSGTPLMQRIIDNYAKGAHVVAYSGGDEAIPAAITDDSFPAAHTLQLLDDALDDEAKKERALNIASHMPSLSCIKTGDGEVGEVMDAPVREVWRFLEWLQEALVSKGRERSLTLEIVVSAADFTAPLSGGRSPALWGQGSNAKRPPIEKVSVSIDGDVADDELERWYQHVMASLNSFNHKLKGHKRTTVCFEDDAVRTYFEQRFLAELAGLNLNGGPYEFSFSDFSLVVERLDT</sequence>
<proteinExistence type="predicted"/>
<name>A0A0G4EJT0_VITBC</name>
<organism evidence="1 2">
    <name type="scientific">Vitrella brassicaformis (strain CCMP3155)</name>
    <dbReference type="NCBI Taxonomy" id="1169540"/>
    <lineage>
        <taxon>Eukaryota</taxon>
        <taxon>Sar</taxon>
        <taxon>Alveolata</taxon>
        <taxon>Colpodellida</taxon>
        <taxon>Vitrellaceae</taxon>
        <taxon>Vitrella</taxon>
    </lineage>
</organism>
<dbReference type="AlphaFoldDB" id="A0A0G4EJT0"/>
<dbReference type="InParanoid" id="A0A0G4EJT0"/>
<reference evidence="1 2" key="1">
    <citation type="submission" date="2014-11" db="EMBL/GenBank/DDBJ databases">
        <authorList>
            <person name="Zhu J."/>
            <person name="Qi W."/>
            <person name="Song R."/>
        </authorList>
    </citation>
    <scope>NUCLEOTIDE SEQUENCE [LARGE SCALE GENOMIC DNA]</scope>
</reference>
<protein>
    <submittedName>
        <fullName evidence="1">Uncharacterized protein</fullName>
    </submittedName>
</protein>
<dbReference type="EMBL" id="CDMY01000246">
    <property type="protein sequence ID" value="CEL96797.1"/>
    <property type="molecule type" value="Genomic_DNA"/>
</dbReference>
<evidence type="ECO:0000313" key="1">
    <source>
        <dbReference type="EMBL" id="CEL96797.1"/>
    </source>
</evidence>
<keyword evidence="2" id="KW-1185">Reference proteome</keyword>
<dbReference type="VEuPathDB" id="CryptoDB:Vbra_20415"/>
<dbReference type="Proteomes" id="UP000041254">
    <property type="component" value="Unassembled WGS sequence"/>
</dbReference>
<evidence type="ECO:0000313" key="2">
    <source>
        <dbReference type="Proteomes" id="UP000041254"/>
    </source>
</evidence>
<gene>
    <name evidence="1" type="ORF">Vbra_20415</name>
</gene>